<protein>
    <submittedName>
        <fullName evidence="3">DegT/DnrJ/EryC1/StrS aminotransferase family protein</fullName>
    </submittedName>
</protein>
<dbReference type="AlphaFoldDB" id="A0A1H6E9V1"/>
<dbReference type="InterPro" id="IPR000653">
    <property type="entry name" value="DegT/StrS_aminotransferase"/>
</dbReference>
<dbReference type="GO" id="GO:0030170">
    <property type="term" value="F:pyridoxal phosphate binding"/>
    <property type="evidence" value="ECO:0007669"/>
    <property type="project" value="TreeGrafter"/>
</dbReference>
<keyword evidence="2" id="KW-0663">Pyridoxal phosphate</keyword>
<dbReference type="PANTHER" id="PTHR30244">
    <property type="entry name" value="TRANSAMINASE"/>
    <property type="match status" value="1"/>
</dbReference>
<dbReference type="SUPFAM" id="SSF53383">
    <property type="entry name" value="PLP-dependent transferases"/>
    <property type="match status" value="1"/>
</dbReference>
<evidence type="ECO:0000256" key="1">
    <source>
        <dbReference type="ARBA" id="ARBA00001933"/>
    </source>
</evidence>
<name>A0A1H6E9V1_9ACTN</name>
<dbReference type="InterPro" id="IPR015421">
    <property type="entry name" value="PyrdxlP-dep_Trfase_major"/>
</dbReference>
<dbReference type="Proteomes" id="UP000236723">
    <property type="component" value="Unassembled WGS sequence"/>
</dbReference>
<dbReference type="InterPro" id="IPR015424">
    <property type="entry name" value="PyrdxlP-dep_Trfase"/>
</dbReference>
<evidence type="ECO:0000313" key="3">
    <source>
        <dbReference type="EMBL" id="SEG93879.1"/>
    </source>
</evidence>
<sequence>MHYSPVPESPVYGYGCLTAEPQLERVSRAIASGRLSAIGGSQVPELERLTAFYTGRAYALATSSATAGLEVALRALGIGGGWEVVVPALGWVSVAGAVAATGATVRVAPIEESLTPSWDHIAPLVGPTTAAVVVAHLRGRPASDIARIAAELRNREIPLIEDCAQAWGAGNDHSRPVGRYGKVAVFSVQAYKLIAAGEGGLTVCDDADLMAKMRTLAGDTRVPAYRPTWRGNSRMSEITAALAIPQLQALDDLTGQLRRLQRQVADLLTEQSSAEIVLPQDREPDDSNGMHVGAWWPSAQAAQTLWQECYSTGLCAWHPTPGDLHSHHAWPVQAESESADISRYLDLQIPALHPRLHHTFLDSVRSTLDKAGLLTRPDAR</sequence>
<keyword evidence="3" id="KW-0808">Transferase</keyword>
<dbReference type="GO" id="GO:0000271">
    <property type="term" value="P:polysaccharide biosynthetic process"/>
    <property type="evidence" value="ECO:0007669"/>
    <property type="project" value="TreeGrafter"/>
</dbReference>
<dbReference type="GO" id="GO:0008483">
    <property type="term" value="F:transaminase activity"/>
    <property type="evidence" value="ECO:0007669"/>
    <property type="project" value="UniProtKB-KW"/>
</dbReference>
<dbReference type="OrthoDB" id="9804264at2"/>
<accession>A0A1H6E9V1</accession>
<evidence type="ECO:0000313" key="4">
    <source>
        <dbReference type="Proteomes" id="UP000236723"/>
    </source>
</evidence>
<comment type="cofactor">
    <cofactor evidence="1">
        <name>pyridoxal 5'-phosphate</name>
        <dbReference type="ChEBI" id="CHEBI:597326"/>
    </cofactor>
</comment>
<dbReference type="Gene3D" id="3.40.640.10">
    <property type="entry name" value="Type I PLP-dependent aspartate aminotransferase-like (Major domain)"/>
    <property type="match status" value="1"/>
</dbReference>
<proteinExistence type="inferred from homology"/>
<keyword evidence="3" id="KW-0032">Aminotransferase</keyword>
<dbReference type="EMBL" id="FNVO01000041">
    <property type="protein sequence ID" value="SEG93879.1"/>
    <property type="molecule type" value="Genomic_DNA"/>
</dbReference>
<reference evidence="4" key="1">
    <citation type="submission" date="2016-10" db="EMBL/GenBank/DDBJ databases">
        <authorList>
            <person name="Varghese N."/>
            <person name="Submissions S."/>
        </authorList>
    </citation>
    <scope>NUCLEOTIDE SEQUENCE [LARGE SCALE GENOMIC DNA]</scope>
    <source>
        <strain evidence="4">DSM 43163</strain>
    </source>
</reference>
<evidence type="ECO:0000256" key="2">
    <source>
        <dbReference type="RuleBase" id="RU004508"/>
    </source>
</evidence>
<dbReference type="PANTHER" id="PTHR30244:SF34">
    <property type="entry name" value="DTDP-4-AMINO-4,6-DIDEOXYGALACTOSE TRANSAMINASE"/>
    <property type="match status" value="1"/>
</dbReference>
<gene>
    <name evidence="3" type="ORF">SAMN04489712_14118</name>
</gene>
<organism evidence="3 4">
    <name type="scientific">Thermomonospora echinospora</name>
    <dbReference type="NCBI Taxonomy" id="1992"/>
    <lineage>
        <taxon>Bacteria</taxon>
        <taxon>Bacillati</taxon>
        <taxon>Actinomycetota</taxon>
        <taxon>Actinomycetes</taxon>
        <taxon>Streptosporangiales</taxon>
        <taxon>Thermomonosporaceae</taxon>
        <taxon>Thermomonospora</taxon>
    </lineage>
</organism>
<dbReference type="Pfam" id="PF01041">
    <property type="entry name" value="DegT_DnrJ_EryC1"/>
    <property type="match status" value="1"/>
</dbReference>
<keyword evidence="4" id="KW-1185">Reference proteome</keyword>
<comment type="similarity">
    <text evidence="2">Belongs to the DegT/DnrJ/EryC1 family.</text>
</comment>